<dbReference type="Proteomes" id="UP000292346">
    <property type="component" value="Unassembled WGS sequence"/>
</dbReference>
<reference evidence="3 4" key="1">
    <citation type="submission" date="2019-02" db="EMBL/GenBank/DDBJ databases">
        <title>Kribbella capetownensis sp. nov. and Kribbella speibonae sp. nov., isolated from soil.</title>
        <authorList>
            <person name="Curtis S.M."/>
            <person name="Norton I."/>
            <person name="Everest G.J."/>
            <person name="Meyers P.R."/>
        </authorList>
    </citation>
    <scope>NUCLEOTIDE SEQUENCE [LARGE SCALE GENOMIC DNA]</scope>
    <source>
        <strain evidence="3 4">KCTC 29219</strain>
    </source>
</reference>
<dbReference type="AlphaFoldDB" id="A0A4R0HLG7"/>
<protein>
    <recommendedName>
        <fullName evidence="2">Barstar (barnase inhibitor) domain-containing protein</fullName>
    </recommendedName>
</protein>
<organism evidence="3 4">
    <name type="scientific">Kribbella soli</name>
    <dbReference type="NCBI Taxonomy" id="1124743"/>
    <lineage>
        <taxon>Bacteria</taxon>
        <taxon>Bacillati</taxon>
        <taxon>Actinomycetota</taxon>
        <taxon>Actinomycetes</taxon>
        <taxon>Propionibacteriales</taxon>
        <taxon>Kribbellaceae</taxon>
        <taxon>Kribbella</taxon>
    </lineage>
</organism>
<dbReference type="Pfam" id="PF01337">
    <property type="entry name" value="Barstar"/>
    <property type="match status" value="1"/>
</dbReference>
<evidence type="ECO:0000313" key="4">
    <source>
        <dbReference type="Proteomes" id="UP000292346"/>
    </source>
</evidence>
<dbReference type="Gene3D" id="3.30.370.10">
    <property type="entry name" value="Barstar-like"/>
    <property type="match status" value="1"/>
</dbReference>
<dbReference type="EMBL" id="SJJZ01000002">
    <property type="protein sequence ID" value="TCC08599.1"/>
    <property type="molecule type" value="Genomic_DNA"/>
</dbReference>
<dbReference type="OrthoDB" id="5184890at2"/>
<comment type="similarity">
    <text evidence="1">Belongs to the barstar family.</text>
</comment>
<accession>A0A4R0HLG7</accession>
<sequence length="141" mass="16309">MIDFTSPGGPWVHEVEQATVNQLLAPIESADGMVTRFDGRRMRTLDALFQEYVREFMLPEYFGWNWPAFDECMTDLEWMPAKRYLTIVDHAGEVLKEDLGELPTYLRQMEDIGRHWSRAFALGPDWGGGEVPYHTVLVRAD</sequence>
<keyword evidence="4" id="KW-1185">Reference proteome</keyword>
<name>A0A4R0HLG7_9ACTN</name>
<dbReference type="InterPro" id="IPR035905">
    <property type="entry name" value="Barstar-like_sf"/>
</dbReference>
<dbReference type="InterPro" id="IPR000468">
    <property type="entry name" value="Barstar"/>
</dbReference>
<feature type="domain" description="Barstar (barnase inhibitor)" evidence="2">
    <location>
        <begin position="34"/>
        <end position="118"/>
    </location>
</feature>
<dbReference type="SUPFAM" id="SSF52038">
    <property type="entry name" value="Barstar-related"/>
    <property type="match status" value="1"/>
</dbReference>
<comment type="caution">
    <text evidence="3">The sequence shown here is derived from an EMBL/GenBank/DDBJ whole genome shotgun (WGS) entry which is preliminary data.</text>
</comment>
<evidence type="ECO:0000259" key="2">
    <source>
        <dbReference type="Pfam" id="PF01337"/>
    </source>
</evidence>
<gene>
    <name evidence="3" type="ORF">E0H45_22305</name>
</gene>
<evidence type="ECO:0000256" key="1">
    <source>
        <dbReference type="ARBA" id="ARBA00006845"/>
    </source>
</evidence>
<proteinExistence type="inferred from homology"/>
<evidence type="ECO:0000313" key="3">
    <source>
        <dbReference type="EMBL" id="TCC08599.1"/>
    </source>
</evidence>
<dbReference type="RefSeq" id="WP_131340181.1">
    <property type="nucleotide sequence ID" value="NZ_SJJZ01000002.1"/>
</dbReference>